<reference evidence="1 2" key="1">
    <citation type="submission" date="2018-01" db="EMBL/GenBank/DDBJ databases">
        <title>Tropical forage species Digitaria eriantha prevents oxidative stress under low temperature conditions by the incorporation of polyhydroxybutyrate-producing endophytic bacteria.</title>
        <authorList>
            <person name="Stritzler M."/>
            <person name="Ayub N."/>
        </authorList>
    </citation>
    <scope>NUCLEOTIDE SEQUENCE [LARGE SCALE GENOMIC DNA]</scope>
    <source>
        <strain evidence="1 2">FR1</strain>
    </source>
</reference>
<gene>
    <name evidence="1" type="ORF">C1C98_17915</name>
</gene>
<protein>
    <submittedName>
        <fullName evidence="1">Uncharacterized protein</fullName>
    </submittedName>
</protein>
<accession>A0ABN5GDU3</accession>
<dbReference type="RefSeq" id="WP_014338746.1">
    <property type="nucleotide sequence ID" value="NC_016830.1"/>
</dbReference>
<evidence type="ECO:0000313" key="1">
    <source>
        <dbReference type="EMBL" id="AUO47191.1"/>
    </source>
</evidence>
<name>A0ABN5GDU3_PSEO1</name>
<dbReference type="EMBL" id="CP025738">
    <property type="protein sequence ID" value="AUO47191.1"/>
    <property type="molecule type" value="Genomic_DNA"/>
</dbReference>
<sequence length="478" mass="54387">MLNLDQLFRFKEKPEPNVAMIEGQGDGCLLADQYQEALDLYRQIESPGRFLREKIYFAKLCIGSAGSNDGDLIGDDLSSSSQMGLELQVEAIHRIHQLWDSDLEPDEYEKPKELIRLTRWIKDHVDSNPYAGRLVLMSWYGASMHSRRGHQAFVDLQRVVYPTLTIHGKWHSELLDALADRNRDTVLTLLEAVDFDTAPNMATVCRAANFVNKKETAQRAARVFVARYSKLGPQMYRALVSAAIMSNQVDLLDNIPNEHAHDFLSDPLIELFSCASNGQFERAAVVLERTNVDTLICYQSPCMVEGYTRFLSEGPYDSWPSILQPVDGFELELFRRLPNTESSNRFRLLLLNDAQYAFGEAFTNCVRQLWTDAPSYEVAELLSEFSTKDLKTLGALMIDYLEEYQFEDGEDVAALEILSEWDDVDLKFGPLFLVLKRSSEKLQQRIDSECYRCCSLLLKEILRRSIVMGTAAIPTLVG</sequence>
<keyword evidence="2" id="KW-1185">Reference proteome</keyword>
<evidence type="ECO:0000313" key="2">
    <source>
        <dbReference type="Proteomes" id="UP000235315"/>
    </source>
</evidence>
<proteinExistence type="predicted"/>
<organism evidence="1 2">
    <name type="scientific">Pseudomonas ogarae (strain DSM 112162 / CECT 30235 / F113)</name>
    <dbReference type="NCBI Taxonomy" id="1114970"/>
    <lineage>
        <taxon>Bacteria</taxon>
        <taxon>Pseudomonadati</taxon>
        <taxon>Pseudomonadota</taxon>
        <taxon>Gammaproteobacteria</taxon>
        <taxon>Pseudomonadales</taxon>
        <taxon>Pseudomonadaceae</taxon>
        <taxon>Pseudomonas</taxon>
    </lineage>
</organism>
<dbReference type="Proteomes" id="UP000235315">
    <property type="component" value="Chromosome"/>
</dbReference>